<evidence type="ECO:0000256" key="1">
    <source>
        <dbReference type="ARBA" id="ARBA00004225"/>
    </source>
</evidence>
<dbReference type="GO" id="GO:0031966">
    <property type="term" value="C:mitochondrial membrane"/>
    <property type="evidence" value="ECO:0007669"/>
    <property type="project" value="UniProtKB-SubCell"/>
</dbReference>
<feature type="repeat" description="Solcar" evidence="9">
    <location>
        <begin position="94"/>
        <end position="178"/>
    </location>
</feature>
<evidence type="ECO:0000256" key="4">
    <source>
        <dbReference type="ARBA" id="ARBA00022692"/>
    </source>
</evidence>
<comment type="similarity">
    <text evidence="2 10">Belongs to the mitochondrial carrier (TC 2.A.29) family.</text>
</comment>
<dbReference type="Gene3D" id="1.50.40.10">
    <property type="entry name" value="Mitochondrial carrier domain"/>
    <property type="match status" value="1"/>
</dbReference>
<dbReference type="InterPro" id="IPR049563">
    <property type="entry name" value="TXTP-like"/>
</dbReference>
<evidence type="ECO:0008006" key="13">
    <source>
        <dbReference type="Google" id="ProtNLM"/>
    </source>
</evidence>
<reference evidence="11" key="1">
    <citation type="submission" date="2023-01" db="EMBL/GenBank/DDBJ databases">
        <title>Metagenome sequencing of chrysophaentin producing Chrysophaeum taylorii.</title>
        <authorList>
            <person name="Davison J."/>
            <person name="Bewley C."/>
        </authorList>
    </citation>
    <scope>NUCLEOTIDE SEQUENCE</scope>
    <source>
        <strain evidence="11">NIES-1699</strain>
    </source>
</reference>
<dbReference type="EMBL" id="JAQMWT010000024">
    <property type="protein sequence ID" value="KAJ8613677.1"/>
    <property type="molecule type" value="Genomic_DNA"/>
</dbReference>
<dbReference type="SUPFAM" id="SSF103506">
    <property type="entry name" value="Mitochondrial carrier"/>
    <property type="match status" value="1"/>
</dbReference>
<evidence type="ECO:0000256" key="6">
    <source>
        <dbReference type="ARBA" id="ARBA00022989"/>
    </source>
</evidence>
<keyword evidence="3 10" id="KW-0813">Transport</keyword>
<keyword evidence="5" id="KW-0677">Repeat</keyword>
<dbReference type="InterPro" id="IPR023395">
    <property type="entry name" value="MCP_dom_sf"/>
</dbReference>
<dbReference type="PANTHER" id="PTHR45788:SF4">
    <property type="entry name" value="TRICARBOXYLATE TRANSPORT PROTEIN, MITOCHONDRIAL"/>
    <property type="match status" value="1"/>
</dbReference>
<evidence type="ECO:0000313" key="12">
    <source>
        <dbReference type="Proteomes" id="UP001230188"/>
    </source>
</evidence>
<proteinExistence type="inferred from homology"/>
<accession>A0AAD7UP72</accession>
<keyword evidence="6" id="KW-1133">Transmembrane helix</keyword>
<dbReference type="AlphaFoldDB" id="A0AAD7UP72"/>
<dbReference type="PROSITE" id="PS50920">
    <property type="entry name" value="SOLCAR"/>
    <property type="match status" value="1"/>
</dbReference>
<gene>
    <name evidence="11" type="ORF">CTAYLR_003126</name>
</gene>
<protein>
    <recommendedName>
        <fullName evidence="13">Mitochondrial carrier protein</fullName>
    </recommendedName>
</protein>
<keyword evidence="4 9" id="KW-0812">Transmembrane</keyword>
<dbReference type="Pfam" id="PF00153">
    <property type="entry name" value="Mito_carr"/>
    <property type="match status" value="1"/>
</dbReference>
<evidence type="ECO:0000256" key="8">
    <source>
        <dbReference type="ARBA" id="ARBA00023136"/>
    </source>
</evidence>
<evidence type="ECO:0000256" key="10">
    <source>
        <dbReference type="RuleBase" id="RU000488"/>
    </source>
</evidence>
<dbReference type="Proteomes" id="UP001230188">
    <property type="component" value="Unassembled WGS sequence"/>
</dbReference>
<evidence type="ECO:0000256" key="7">
    <source>
        <dbReference type="ARBA" id="ARBA00023128"/>
    </source>
</evidence>
<dbReference type="GO" id="GO:0006843">
    <property type="term" value="P:mitochondrial citrate transmembrane transport"/>
    <property type="evidence" value="ECO:0007669"/>
    <property type="project" value="TreeGrafter"/>
</dbReference>
<evidence type="ECO:0000256" key="2">
    <source>
        <dbReference type="ARBA" id="ARBA00006375"/>
    </source>
</evidence>
<evidence type="ECO:0000256" key="5">
    <source>
        <dbReference type="ARBA" id="ARBA00022737"/>
    </source>
</evidence>
<keyword evidence="7" id="KW-0496">Mitochondrion</keyword>
<dbReference type="PANTHER" id="PTHR45788">
    <property type="entry name" value="SUCCINATE/FUMARATE MITOCHONDRIAL TRANSPORTER-RELATED"/>
    <property type="match status" value="1"/>
</dbReference>
<keyword evidence="12" id="KW-1185">Reference proteome</keyword>
<comment type="caution">
    <text evidence="11">The sequence shown here is derived from an EMBL/GenBank/DDBJ whole genome shotgun (WGS) entry which is preliminary data.</text>
</comment>
<keyword evidence="8 9" id="KW-0472">Membrane</keyword>
<evidence type="ECO:0000256" key="3">
    <source>
        <dbReference type="ARBA" id="ARBA00022448"/>
    </source>
</evidence>
<sequence length="274" mass="29348">MGAQTGTSPVPHLVGSGLAALLNFPLWKASAMAQSGYKVEASGWGGAYVAAISPPYRGALAVVGGMTWARAAIFYGSEVGRPLVMRLLGEEEKPSFLSLAMPPLVVSTCVQIVNQPLVRGSIQLQDPSSTHNTVLEALRSISRERGVAALWHGTSAGVAKSVPKYCVAVIIKDTLDQWLPRPRRGDETMVLARSAVKAVSAATAGAILTNPLDVLRNEMFKTHLSMVATTRKLNAEYPNFSWFMRGAEKNLVAVAVPVACTLFFTEQLARLPLF</sequence>
<dbReference type="InterPro" id="IPR018108">
    <property type="entry name" value="MCP_transmembrane"/>
</dbReference>
<dbReference type="GO" id="GO:0071913">
    <property type="term" value="F:citrate secondary active transmembrane transporter activity"/>
    <property type="evidence" value="ECO:0007669"/>
    <property type="project" value="TreeGrafter"/>
</dbReference>
<evidence type="ECO:0000313" key="11">
    <source>
        <dbReference type="EMBL" id="KAJ8613677.1"/>
    </source>
</evidence>
<comment type="subcellular location">
    <subcellularLocation>
        <location evidence="1">Mitochondrion membrane</location>
        <topology evidence="1">Multi-pass membrane protein</topology>
    </subcellularLocation>
</comment>
<organism evidence="11 12">
    <name type="scientific">Chrysophaeum taylorii</name>
    <dbReference type="NCBI Taxonomy" id="2483200"/>
    <lineage>
        <taxon>Eukaryota</taxon>
        <taxon>Sar</taxon>
        <taxon>Stramenopiles</taxon>
        <taxon>Ochrophyta</taxon>
        <taxon>Pelagophyceae</taxon>
        <taxon>Pelagomonadales</taxon>
        <taxon>Pelagomonadaceae</taxon>
        <taxon>Chrysophaeum</taxon>
    </lineage>
</organism>
<evidence type="ECO:0000256" key="9">
    <source>
        <dbReference type="PROSITE-ProRule" id="PRU00282"/>
    </source>
</evidence>
<name>A0AAD7UP72_9STRA</name>